<reference evidence="1" key="1">
    <citation type="submission" date="2014-12" db="EMBL/GenBank/DDBJ databases">
        <title>Insight into the proteome of Arion vulgaris.</title>
        <authorList>
            <person name="Aradska J."/>
            <person name="Bulat T."/>
            <person name="Smidak R."/>
            <person name="Sarate P."/>
            <person name="Gangsoo J."/>
            <person name="Sialana F."/>
            <person name="Bilban M."/>
            <person name="Lubec G."/>
        </authorList>
    </citation>
    <scope>NUCLEOTIDE SEQUENCE</scope>
    <source>
        <tissue evidence="1">Skin</tissue>
    </source>
</reference>
<gene>
    <name evidence="1" type="primary">ORF222369</name>
</gene>
<feature type="non-terminal residue" evidence="1">
    <location>
        <position position="1"/>
    </location>
</feature>
<name>A0A0B7C3Y3_9EUPU</name>
<dbReference type="EMBL" id="HACG01053016">
    <property type="protein sequence ID" value="CEK99887.1"/>
    <property type="molecule type" value="Transcribed_RNA"/>
</dbReference>
<organism evidence="1">
    <name type="scientific">Arion vulgaris</name>
    <dbReference type="NCBI Taxonomy" id="1028688"/>
    <lineage>
        <taxon>Eukaryota</taxon>
        <taxon>Metazoa</taxon>
        <taxon>Spiralia</taxon>
        <taxon>Lophotrochozoa</taxon>
        <taxon>Mollusca</taxon>
        <taxon>Gastropoda</taxon>
        <taxon>Heterobranchia</taxon>
        <taxon>Euthyneura</taxon>
        <taxon>Panpulmonata</taxon>
        <taxon>Eupulmonata</taxon>
        <taxon>Stylommatophora</taxon>
        <taxon>Helicina</taxon>
        <taxon>Arionoidea</taxon>
        <taxon>Arionidae</taxon>
        <taxon>Arion</taxon>
    </lineage>
</organism>
<accession>A0A0B7C3Y3</accession>
<protein>
    <submittedName>
        <fullName evidence="1">Uncharacterized protein</fullName>
    </submittedName>
</protein>
<proteinExistence type="predicted"/>
<evidence type="ECO:0000313" key="1">
    <source>
        <dbReference type="EMBL" id="CEK99887.1"/>
    </source>
</evidence>
<dbReference type="AlphaFoldDB" id="A0A0B7C3Y3"/>
<sequence length="58" mass="6496">WCSSSGGSSRTIQSDSNLIFMEQSCCQHTPMLTVKLCRPLINKSQLQEIHACKVDQNL</sequence>